<organism evidence="1 2">
    <name type="scientific">Phyllosticta citriasiana</name>
    <dbReference type="NCBI Taxonomy" id="595635"/>
    <lineage>
        <taxon>Eukaryota</taxon>
        <taxon>Fungi</taxon>
        <taxon>Dikarya</taxon>
        <taxon>Ascomycota</taxon>
        <taxon>Pezizomycotina</taxon>
        <taxon>Dothideomycetes</taxon>
        <taxon>Dothideomycetes incertae sedis</taxon>
        <taxon>Botryosphaeriales</taxon>
        <taxon>Phyllostictaceae</taxon>
        <taxon>Phyllosticta</taxon>
    </lineage>
</organism>
<comment type="caution">
    <text evidence="1">The sequence shown here is derived from an EMBL/GenBank/DDBJ whole genome shotgun (WGS) entry which is preliminary data.</text>
</comment>
<protein>
    <submittedName>
        <fullName evidence="1">Uncharacterized protein</fullName>
    </submittedName>
</protein>
<keyword evidence="2" id="KW-1185">Reference proteome</keyword>
<gene>
    <name evidence="1" type="ORF">IWZ03DRAFT_90025</name>
</gene>
<sequence length="151" mass="16672">MYRRPAMKIAPPPFFEQRHCVGSYIIRCDEITKKEECALRLTICPGVDGSLIADHNFGIIEGTMLLDASRKKLDELVVRLDEKHRLCRLQGAVCRVQSGGCAAGQARAVERDCRVGRVGREVPAVMPTHAVVGFNGCTTCMSPPDFNGTRR</sequence>
<accession>A0ABR1K8J3</accession>
<name>A0ABR1K8J3_9PEZI</name>
<dbReference type="EMBL" id="JBBPHU010000016">
    <property type="protein sequence ID" value="KAK7509844.1"/>
    <property type="molecule type" value="Genomic_DNA"/>
</dbReference>
<dbReference type="Proteomes" id="UP001363622">
    <property type="component" value="Unassembled WGS sequence"/>
</dbReference>
<reference evidence="1 2" key="1">
    <citation type="submission" date="2024-04" db="EMBL/GenBank/DDBJ databases">
        <title>Phyllosticta paracitricarpa is synonymous to the EU quarantine fungus P. citricarpa based on phylogenomic analyses.</title>
        <authorList>
            <consortium name="Lawrence Berkeley National Laboratory"/>
            <person name="Van Ingen-Buijs V.A."/>
            <person name="Van Westerhoven A.C."/>
            <person name="Haridas S."/>
            <person name="Skiadas P."/>
            <person name="Martin F."/>
            <person name="Groenewald J.Z."/>
            <person name="Crous P.W."/>
            <person name="Seidl M.F."/>
        </authorList>
    </citation>
    <scope>NUCLEOTIDE SEQUENCE [LARGE SCALE GENOMIC DNA]</scope>
    <source>
        <strain evidence="1 2">CBS 123371</strain>
    </source>
</reference>
<evidence type="ECO:0000313" key="1">
    <source>
        <dbReference type="EMBL" id="KAK7509844.1"/>
    </source>
</evidence>
<evidence type="ECO:0000313" key="2">
    <source>
        <dbReference type="Proteomes" id="UP001363622"/>
    </source>
</evidence>
<proteinExistence type="predicted"/>